<gene>
    <name evidence="1" type="ORF">I4F81_008435</name>
</gene>
<accession>A0ACC3C767</accession>
<comment type="caution">
    <text evidence="1">The sequence shown here is derived from an EMBL/GenBank/DDBJ whole genome shotgun (WGS) entry which is preliminary data.</text>
</comment>
<organism evidence="1 2">
    <name type="scientific">Pyropia yezoensis</name>
    <name type="common">Susabi-nori</name>
    <name type="synonym">Porphyra yezoensis</name>
    <dbReference type="NCBI Taxonomy" id="2788"/>
    <lineage>
        <taxon>Eukaryota</taxon>
        <taxon>Rhodophyta</taxon>
        <taxon>Bangiophyceae</taxon>
        <taxon>Bangiales</taxon>
        <taxon>Bangiaceae</taxon>
        <taxon>Pyropia</taxon>
    </lineage>
</organism>
<reference evidence="1" key="1">
    <citation type="submission" date="2019-11" db="EMBL/GenBank/DDBJ databases">
        <title>Nori genome reveals adaptations in red seaweeds to the harsh intertidal environment.</title>
        <authorList>
            <person name="Wang D."/>
            <person name="Mao Y."/>
        </authorList>
    </citation>
    <scope>NUCLEOTIDE SEQUENCE</scope>
    <source>
        <tissue evidence="1">Gametophyte</tissue>
    </source>
</reference>
<proteinExistence type="predicted"/>
<dbReference type="EMBL" id="CM020619">
    <property type="protein sequence ID" value="KAK1865913.1"/>
    <property type="molecule type" value="Genomic_DNA"/>
</dbReference>
<sequence length="105" mass="12258">MTNARPTRKRWYRAWQWSKRPRCIAARTSSPSTRRGWPRTPRRWPTRRPPRLRRRRTRLPSMPCARRRTSRSCCWSAAPATNGYIGVARIGTCAPARHSVFAPSA</sequence>
<dbReference type="Proteomes" id="UP000798662">
    <property type="component" value="Chromosome 2"/>
</dbReference>
<protein>
    <submittedName>
        <fullName evidence="1">Uncharacterized protein</fullName>
    </submittedName>
</protein>
<name>A0ACC3C767_PYRYE</name>
<evidence type="ECO:0000313" key="2">
    <source>
        <dbReference type="Proteomes" id="UP000798662"/>
    </source>
</evidence>
<evidence type="ECO:0000313" key="1">
    <source>
        <dbReference type="EMBL" id="KAK1865913.1"/>
    </source>
</evidence>
<keyword evidence="2" id="KW-1185">Reference proteome</keyword>